<reference evidence="2" key="2">
    <citation type="submission" date="2020-09" db="EMBL/GenBank/DDBJ databases">
        <authorList>
            <person name="Sun Q."/>
            <person name="Kim S."/>
        </authorList>
    </citation>
    <scope>NUCLEOTIDE SEQUENCE</scope>
    <source>
        <strain evidence="2">KCTC 32020</strain>
    </source>
</reference>
<protein>
    <submittedName>
        <fullName evidence="2">Uncharacterized protein</fullName>
    </submittedName>
</protein>
<dbReference type="EMBL" id="BNCF01000008">
    <property type="protein sequence ID" value="GHE35779.1"/>
    <property type="molecule type" value="Genomic_DNA"/>
</dbReference>
<keyword evidence="3" id="KW-1185">Reference proteome</keyword>
<comment type="caution">
    <text evidence="2">The sequence shown here is derived from an EMBL/GenBank/DDBJ whole genome shotgun (WGS) entry which is preliminary data.</text>
</comment>
<dbReference type="AlphaFoldDB" id="A0A919DEN3"/>
<organism evidence="2 3">
    <name type="scientific">Vulcaniibacterium thermophilum</name>
    <dbReference type="NCBI Taxonomy" id="1169913"/>
    <lineage>
        <taxon>Bacteria</taxon>
        <taxon>Pseudomonadati</taxon>
        <taxon>Pseudomonadota</taxon>
        <taxon>Gammaproteobacteria</taxon>
        <taxon>Lysobacterales</taxon>
        <taxon>Lysobacteraceae</taxon>
        <taxon>Vulcaniibacterium</taxon>
    </lineage>
</organism>
<evidence type="ECO:0000256" key="1">
    <source>
        <dbReference type="SAM" id="SignalP"/>
    </source>
</evidence>
<proteinExistence type="predicted"/>
<evidence type="ECO:0000313" key="3">
    <source>
        <dbReference type="Proteomes" id="UP000636453"/>
    </source>
</evidence>
<accession>A0A919DEN3</accession>
<sequence>MIRMQRLAWLLLLTTAAAPALAQDTGNCPRLPPESGLTWQHKAIGNDADLCRALRADGSEAFGLYIARDTPFEPKGGDRAEEGVLDGRPIRWYRSELAGRPNVQARETLVELPDGRKAHIWVQAPTGDALRESLGLAQSMQLGAAHLSQN</sequence>
<feature type="signal peptide" evidence="1">
    <location>
        <begin position="1"/>
        <end position="22"/>
    </location>
</feature>
<reference evidence="2" key="1">
    <citation type="journal article" date="2014" name="Int. J. Syst. Evol. Microbiol.">
        <title>Complete genome sequence of Corynebacterium casei LMG S-19264T (=DSM 44701T), isolated from a smear-ripened cheese.</title>
        <authorList>
            <consortium name="US DOE Joint Genome Institute (JGI-PGF)"/>
            <person name="Walter F."/>
            <person name="Albersmeier A."/>
            <person name="Kalinowski J."/>
            <person name="Ruckert C."/>
        </authorList>
    </citation>
    <scope>NUCLEOTIDE SEQUENCE</scope>
    <source>
        <strain evidence="2">KCTC 32020</strain>
    </source>
</reference>
<gene>
    <name evidence="2" type="ORF">GCM10007167_17590</name>
</gene>
<feature type="chain" id="PRO_5037552035" evidence="1">
    <location>
        <begin position="23"/>
        <end position="150"/>
    </location>
</feature>
<keyword evidence="1" id="KW-0732">Signal</keyword>
<dbReference type="Proteomes" id="UP000636453">
    <property type="component" value="Unassembled WGS sequence"/>
</dbReference>
<name>A0A919DEN3_9GAMM</name>
<evidence type="ECO:0000313" key="2">
    <source>
        <dbReference type="EMBL" id="GHE35779.1"/>
    </source>
</evidence>